<gene>
    <name evidence="1" type="ORF">B4099_3614</name>
</gene>
<evidence type="ECO:0000313" key="2">
    <source>
        <dbReference type="Proteomes" id="UP000075304"/>
    </source>
</evidence>
<evidence type="ECO:0000313" key="1">
    <source>
        <dbReference type="EMBL" id="KYC61318.1"/>
    </source>
</evidence>
<name>A0A150JQT2_HEYCO</name>
<reference evidence="1 2" key="1">
    <citation type="submission" date="2016-01" db="EMBL/GenBank/DDBJ databases">
        <title>Genome Sequences of Twelve Sporeforming Bacillus Species Isolated from Foods.</title>
        <authorList>
            <person name="Berendsen E.M."/>
            <person name="Wells-Bennik M.H."/>
            <person name="Krawcyk A.O."/>
            <person name="De Jong A."/>
            <person name="Holsappel S."/>
            <person name="Eijlander R.T."/>
            <person name="Kuipers O.P."/>
        </authorList>
    </citation>
    <scope>NUCLEOTIDE SEQUENCE [LARGE SCALE GENOMIC DNA]</scope>
    <source>
        <strain evidence="1 2">B4099</strain>
    </source>
</reference>
<sequence length="38" mass="4694">MRFRAHSIMQFCIMLFFSAWKRSGESKKENRRVYTGRH</sequence>
<dbReference type="AlphaFoldDB" id="A0A150JQT2"/>
<dbReference type="Proteomes" id="UP000075304">
    <property type="component" value="Unassembled WGS sequence"/>
</dbReference>
<dbReference type="EMBL" id="LQYI01000144">
    <property type="protein sequence ID" value="KYC61318.1"/>
    <property type="molecule type" value="Genomic_DNA"/>
</dbReference>
<protein>
    <submittedName>
        <fullName evidence="1">Uncharacterized protein</fullName>
    </submittedName>
</protein>
<comment type="caution">
    <text evidence="1">The sequence shown here is derived from an EMBL/GenBank/DDBJ whole genome shotgun (WGS) entry which is preliminary data.</text>
</comment>
<organism evidence="1 2">
    <name type="scientific">Heyndrickxia coagulans</name>
    <name type="common">Weizmannia coagulans</name>
    <dbReference type="NCBI Taxonomy" id="1398"/>
    <lineage>
        <taxon>Bacteria</taxon>
        <taxon>Bacillati</taxon>
        <taxon>Bacillota</taxon>
        <taxon>Bacilli</taxon>
        <taxon>Bacillales</taxon>
        <taxon>Bacillaceae</taxon>
        <taxon>Heyndrickxia</taxon>
    </lineage>
</organism>
<accession>A0A150JQT2</accession>
<dbReference type="PATRIC" id="fig|1398.24.peg.1495"/>
<proteinExistence type="predicted"/>